<evidence type="ECO:0000313" key="11">
    <source>
        <dbReference type="Proteomes" id="UP001162131"/>
    </source>
</evidence>
<feature type="binding site" evidence="6">
    <location>
        <position position="78"/>
    </location>
    <ligand>
        <name>Mn(2+)</name>
        <dbReference type="ChEBI" id="CHEBI:29035"/>
    </ligand>
</feature>
<evidence type="ECO:0000256" key="5">
    <source>
        <dbReference type="ARBA" id="ARBA00023004"/>
    </source>
</evidence>
<dbReference type="Gene3D" id="3.55.40.20">
    <property type="entry name" value="Iron/manganese superoxide dismutase, C-terminal domain"/>
    <property type="match status" value="1"/>
</dbReference>
<evidence type="ECO:0000256" key="7">
    <source>
        <dbReference type="RuleBase" id="RU000414"/>
    </source>
</evidence>
<dbReference type="InterPro" id="IPR019832">
    <property type="entry name" value="Mn/Fe_SOD_C"/>
</dbReference>
<dbReference type="Pfam" id="PF02777">
    <property type="entry name" value="Sod_Fe_C"/>
    <property type="match status" value="1"/>
</dbReference>
<evidence type="ECO:0000256" key="4">
    <source>
        <dbReference type="ARBA" id="ARBA00023002"/>
    </source>
</evidence>
<evidence type="ECO:0000256" key="6">
    <source>
        <dbReference type="PIRSR" id="PIRSR000349-1"/>
    </source>
</evidence>
<gene>
    <name evidence="10" type="ORF">BSTOLATCC_MIC11676</name>
</gene>
<feature type="domain" description="Manganese/iron superoxide dismutase C-terminal" evidence="9">
    <location>
        <begin position="96"/>
        <end position="199"/>
    </location>
</feature>
<evidence type="ECO:0000256" key="2">
    <source>
        <dbReference type="ARBA" id="ARBA00008714"/>
    </source>
</evidence>
<dbReference type="InterPro" id="IPR019831">
    <property type="entry name" value="Mn/Fe_SOD_N"/>
</dbReference>
<sequence length="214" mass="24186">MVHTLHPLPYSFTALEPSMDALTVEIHYLGHHQTYVTKLNLALAEFPDRANLDLAALQHTVAGSSPAVINNAGGHYNHTLFWQNLAPIGTTNPAPYGELAAKIDEKFGSFDAFKLQFTNAAINRFASGWAWLTVKQDGTLEIHNTPGHENPLMDGIGTVHGVPIMTCDVWEHAYYLKYQHRRPEFIENWWKLVNWDNIVSNYEKYGKRSQAVPF</sequence>
<comment type="catalytic activity">
    <reaction evidence="7">
        <text>2 superoxide + 2 H(+) = H2O2 + O2</text>
        <dbReference type="Rhea" id="RHEA:20696"/>
        <dbReference type="ChEBI" id="CHEBI:15378"/>
        <dbReference type="ChEBI" id="CHEBI:15379"/>
        <dbReference type="ChEBI" id="CHEBI:16240"/>
        <dbReference type="ChEBI" id="CHEBI:18421"/>
        <dbReference type="EC" id="1.15.1.1"/>
    </reaction>
</comment>
<reference evidence="10" key="1">
    <citation type="submission" date="2021-09" db="EMBL/GenBank/DDBJ databases">
        <authorList>
            <consortium name="AG Swart"/>
            <person name="Singh M."/>
            <person name="Singh A."/>
            <person name="Seah K."/>
            <person name="Emmerich C."/>
        </authorList>
    </citation>
    <scope>NUCLEOTIDE SEQUENCE</scope>
    <source>
        <strain evidence="10">ATCC30299</strain>
    </source>
</reference>
<dbReference type="Proteomes" id="UP001162131">
    <property type="component" value="Unassembled WGS sequence"/>
</dbReference>
<feature type="binding site" evidence="6">
    <location>
        <position position="27"/>
    </location>
    <ligand>
        <name>Mn(2+)</name>
        <dbReference type="ChEBI" id="CHEBI:29035"/>
    </ligand>
</feature>
<comment type="similarity">
    <text evidence="2 7">Belongs to the iron/manganese superoxide dismutase family.</text>
</comment>
<feature type="domain" description="Manganese/iron superoxide dismutase N-terminal" evidence="8">
    <location>
        <begin position="3"/>
        <end position="86"/>
    </location>
</feature>
<dbReference type="GO" id="GO:0005737">
    <property type="term" value="C:cytoplasm"/>
    <property type="evidence" value="ECO:0007669"/>
    <property type="project" value="TreeGrafter"/>
</dbReference>
<dbReference type="SUPFAM" id="SSF46609">
    <property type="entry name" value="Fe,Mn superoxide dismutase (SOD), N-terminal domain"/>
    <property type="match status" value="1"/>
</dbReference>
<keyword evidence="4 7" id="KW-0560">Oxidoreductase</keyword>
<organism evidence="10 11">
    <name type="scientific">Blepharisma stoltei</name>
    <dbReference type="NCBI Taxonomy" id="1481888"/>
    <lineage>
        <taxon>Eukaryota</taxon>
        <taxon>Sar</taxon>
        <taxon>Alveolata</taxon>
        <taxon>Ciliophora</taxon>
        <taxon>Postciliodesmatophora</taxon>
        <taxon>Heterotrichea</taxon>
        <taxon>Heterotrichida</taxon>
        <taxon>Blepharismidae</taxon>
        <taxon>Blepharisma</taxon>
    </lineage>
</organism>
<dbReference type="PANTHER" id="PTHR43595">
    <property type="entry name" value="37S RIBOSOMAL PROTEIN S26, MITOCHONDRIAL"/>
    <property type="match status" value="1"/>
</dbReference>
<dbReference type="EMBL" id="CAJZBQ010000012">
    <property type="protein sequence ID" value="CAG9314678.1"/>
    <property type="molecule type" value="Genomic_DNA"/>
</dbReference>
<dbReference type="PIRSF" id="PIRSF000349">
    <property type="entry name" value="SODismutase"/>
    <property type="match status" value="1"/>
</dbReference>
<evidence type="ECO:0000259" key="9">
    <source>
        <dbReference type="Pfam" id="PF02777"/>
    </source>
</evidence>
<evidence type="ECO:0000259" key="8">
    <source>
        <dbReference type="Pfam" id="PF00081"/>
    </source>
</evidence>
<dbReference type="GO" id="GO:0046872">
    <property type="term" value="F:metal ion binding"/>
    <property type="evidence" value="ECO:0007669"/>
    <property type="project" value="UniProtKB-KW"/>
</dbReference>
<comment type="caution">
    <text evidence="10">The sequence shown here is derived from an EMBL/GenBank/DDBJ whole genome shotgun (WGS) entry which is preliminary data.</text>
</comment>
<dbReference type="Pfam" id="PF00081">
    <property type="entry name" value="Sod_Fe_N"/>
    <property type="match status" value="1"/>
</dbReference>
<dbReference type="InterPro" id="IPR001189">
    <property type="entry name" value="Mn/Fe_SOD"/>
</dbReference>
<proteinExistence type="inferred from homology"/>
<dbReference type="GO" id="GO:0004784">
    <property type="term" value="F:superoxide dismutase activity"/>
    <property type="evidence" value="ECO:0007669"/>
    <property type="project" value="UniProtKB-EC"/>
</dbReference>
<dbReference type="PANTHER" id="PTHR43595:SF2">
    <property type="entry name" value="SMALL RIBOSOMAL SUBUNIT PROTEIN MS42"/>
    <property type="match status" value="1"/>
</dbReference>
<dbReference type="PRINTS" id="PR01703">
    <property type="entry name" value="MNSODISMTASE"/>
</dbReference>
<keyword evidence="5" id="KW-0408">Iron</keyword>
<dbReference type="SUPFAM" id="SSF54719">
    <property type="entry name" value="Fe,Mn superoxide dismutase (SOD), C-terminal domain"/>
    <property type="match status" value="1"/>
</dbReference>
<dbReference type="PROSITE" id="PS00088">
    <property type="entry name" value="SOD_MN"/>
    <property type="match status" value="1"/>
</dbReference>
<dbReference type="InterPro" id="IPR036314">
    <property type="entry name" value="SOD_C_sf"/>
</dbReference>
<evidence type="ECO:0000313" key="10">
    <source>
        <dbReference type="EMBL" id="CAG9314678.1"/>
    </source>
</evidence>
<name>A0AAU9INF3_9CILI</name>
<keyword evidence="3 6" id="KW-0479">Metal-binding</keyword>
<accession>A0AAU9INF3</accession>
<comment type="cofactor">
    <cofactor evidence="1">
        <name>Fe cation</name>
        <dbReference type="ChEBI" id="CHEBI:24875"/>
    </cofactor>
</comment>
<dbReference type="EC" id="1.15.1.1" evidence="7"/>
<feature type="binding site" evidence="6">
    <location>
        <position position="168"/>
    </location>
    <ligand>
        <name>Mn(2+)</name>
        <dbReference type="ChEBI" id="CHEBI:29035"/>
    </ligand>
</feature>
<dbReference type="InterPro" id="IPR036324">
    <property type="entry name" value="Mn/Fe_SOD_N_sf"/>
</dbReference>
<keyword evidence="11" id="KW-1185">Reference proteome</keyword>
<feature type="binding site" evidence="6">
    <location>
        <position position="172"/>
    </location>
    <ligand>
        <name>Mn(2+)</name>
        <dbReference type="ChEBI" id="CHEBI:29035"/>
    </ligand>
</feature>
<evidence type="ECO:0000256" key="3">
    <source>
        <dbReference type="ARBA" id="ARBA00022723"/>
    </source>
</evidence>
<dbReference type="InterPro" id="IPR019833">
    <property type="entry name" value="Mn/Fe_SOD_BS"/>
</dbReference>
<evidence type="ECO:0000256" key="1">
    <source>
        <dbReference type="ARBA" id="ARBA00001962"/>
    </source>
</evidence>
<comment type="function">
    <text evidence="7">Destroys radicals which are normally produced within the cells and which are toxic to biological systems.</text>
</comment>
<protein>
    <recommendedName>
        <fullName evidence="7">Superoxide dismutase</fullName>
        <ecNumber evidence="7">1.15.1.1</ecNumber>
    </recommendedName>
</protein>
<dbReference type="Gene3D" id="1.10.287.990">
    <property type="entry name" value="Fe,Mn superoxide dismutase (SOD) domain"/>
    <property type="match status" value="1"/>
</dbReference>
<dbReference type="AlphaFoldDB" id="A0AAU9INF3"/>